<evidence type="ECO:0000313" key="1">
    <source>
        <dbReference type="EMBL" id="AHL67529.1"/>
    </source>
</evidence>
<dbReference type="RefSeq" id="YP_009021113.1">
    <property type="nucleotide sequence ID" value="NC_023848.1"/>
</dbReference>
<dbReference type="KEGG" id="vg:18938193"/>
<keyword evidence="2" id="KW-1185">Reference proteome</keyword>
<gene>
    <name evidence="1" type="ORF">AMIV_032</name>
</gene>
<evidence type="ECO:0000313" key="2">
    <source>
        <dbReference type="Proteomes" id="UP000110868"/>
    </source>
</evidence>
<sequence length="63" mass="7361">MLQQTLKIVIETKVLELVDFILAKHPNVPKAEIMRKVKMLNLMVSSPLRSNRLLKNLSEKKKY</sequence>
<dbReference type="Proteomes" id="UP000110868">
    <property type="component" value="Segment"/>
</dbReference>
<dbReference type="EMBL" id="KF938901">
    <property type="protein sequence ID" value="AHL67529.1"/>
    <property type="molecule type" value="Genomic_DNA"/>
</dbReference>
<dbReference type="GeneID" id="18938193"/>
<proteinExistence type="predicted"/>
<protein>
    <submittedName>
        <fullName evidence="1">Uncharacterized protein</fullName>
    </submittedName>
</protein>
<reference evidence="1 2" key="1">
    <citation type="submission" date="2013-12" db="EMBL/GenBank/DDBJ databases">
        <authorList>
            <person name="Tong Y."/>
            <person name="Zhang J."/>
            <person name="Huang Y."/>
            <person name="Li S."/>
            <person name="Pei G."/>
            <person name="Zhang Z."/>
            <person name="Mi Z."/>
            <person name="An X."/>
        </authorList>
    </citation>
    <scope>NUCLEOTIDE SEQUENCE [LARGE SCALE GENOMIC DNA]</scope>
    <source>
        <strain evidence="1">AMIV</strain>
    </source>
</reference>
<accession>W8QEZ9</accession>
<organism evidence="1 2">
    <name type="scientific">Chloriridovirus anopheles1</name>
    <dbReference type="NCBI Taxonomy" id="1465751"/>
    <lineage>
        <taxon>Viruses</taxon>
        <taxon>Varidnaviria</taxon>
        <taxon>Bamfordvirae</taxon>
        <taxon>Nucleocytoviricota</taxon>
        <taxon>Megaviricetes</taxon>
        <taxon>Pimascovirales</taxon>
        <taxon>Pimascovirales incertae sedis</taxon>
        <taxon>Iridoviridae</taxon>
        <taxon>Betairidovirinae</taxon>
        <taxon>Chloriridovirus</taxon>
    </lineage>
</organism>
<name>W8QEZ9_9VIRU</name>